<comment type="caution">
    <text evidence="1">The sequence shown here is derived from an EMBL/GenBank/DDBJ whole genome shotgun (WGS) entry which is preliminary data.</text>
</comment>
<accession>A0A0F9GP42</accession>
<dbReference type="AlphaFoldDB" id="A0A0F9GP42"/>
<sequence>MRFILRGKAYVLTPRDVVAKMHGMSPEEIRKYYVIIEGEKYPPKQVLGELVGLGRAEFTTMDATNILRRLGFGLGQFEV</sequence>
<protein>
    <submittedName>
        <fullName evidence="1">Uncharacterized protein</fullName>
    </submittedName>
</protein>
<gene>
    <name evidence="1" type="ORF">LCGC14_2097530</name>
</gene>
<evidence type="ECO:0000313" key="1">
    <source>
        <dbReference type="EMBL" id="KKL71175.1"/>
    </source>
</evidence>
<proteinExistence type="predicted"/>
<name>A0A0F9GP42_9ZZZZ</name>
<organism evidence="1">
    <name type="scientific">marine sediment metagenome</name>
    <dbReference type="NCBI Taxonomy" id="412755"/>
    <lineage>
        <taxon>unclassified sequences</taxon>
        <taxon>metagenomes</taxon>
        <taxon>ecological metagenomes</taxon>
    </lineage>
</organism>
<dbReference type="EMBL" id="LAZR01025668">
    <property type="protein sequence ID" value="KKL71175.1"/>
    <property type="molecule type" value="Genomic_DNA"/>
</dbReference>
<reference evidence="1" key="1">
    <citation type="journal article" date="2015" name="Nature">
        <title>Complex archaea that bridge the gap between prokaryotes and eukaryotes.</title>
        <authorList>
            <person name="Spang A."/>
            <person name="Saw J.H."/>
            <person name="Jorgensen S.L."/>
            <person name="Zaremba-Niedzwiedzka K."/>
            <person name="Martijn J."/>
            <person name="Lind A.E."/>
            <person name="van Eijk R."/>
            <person name="Schleper C."/>
            <person name="Guy L."/>
            <person name="Ettema T.J."/>
        </authorList>
    </citation>
    <scope>NUCLEOTIDE SEQUENCE</scope>
</reference>